<keyword evidence="1" id="KW-0805">Transcription regulation</keyword>
<evidence type="ECO:0000256" key="3">
    <source>
        <dbReference type="ARBA" id="ARBA00023163"/>
    </source>
</evidence>
<dbReference type="PRINTS" id="PR00036">
    <property type="entry name" value="HTHLACI"/>
</dbReference>
<keyword evidence="3" id="KW-0804">Transcription</keyword>
<keyword evidence="7" id="KW-1185">Reference proteome</keyword>
<dbReference type="SMART" id="SM00354">
    <property type="entry name" value="HTH_LACI"/>
    <property type="match status" value="1"/>
</dbReference>
<evidence type="ECO:0000313" key="7">
    <source>
        <dbReference type="Proteomes" id="UP000618591"/>
    </source>
</evidence>
<dbReference type="PROSITE" id="PS50932">
    <property type="entry name" value="HTH_LACI_2"/>
    <property type="match status" value="1"/>
</dbReference>
<dbReference type="Pfam" id="PF00356">
    <property type="entry name" value="LacI"/>
    <property type="match status" value="1"/>
</dbReference>
<evidence type="ECO:0000259" key="4">
    <source>
        <dbReference type="PROSITE" id="PS50932"/>
    </source>
</evidence>
<evidence type="ECO:0000313" key="6">
    <source>
        <dbReference type="EMBL" id="GGA43147.1"/>
    </source>
</evidence>
<accession>A0ABQ1GGE0</accession>
<dbReference type="SUPFAM" id="SSF53822">
    <property type="entry name" value="Periplasmic binding protein-like I"/>
    <property type="match status" value="1"/>
</dbReference>
<dbReference type="Proteomes" id="UP000618591">
    <property type="component" value="Unassembled WGS sequence"/>
</dbReference>
<dbReference type="InterPro" id="IPR046335">
    <property type="entry name" value="LacI/GalR-like_sensor"/>
</dbReference>
<feature type="domain" description="HTH lacI-type" evidence="4">
    <location>
        <begin position="7"/>
        <end position="61"/>
    </location>
</feature>
<name>A0ABQ1GGE0_9SPHN</name>
<protein>
    <submittedName>
        <fullName evidence="6">LacI family transcriptional regulator</fullName>
    </submittedName>
</protein>
<dbReference type="CDD" id="cd01545">
    <property type="entry name" value="PBP1_SalR"/>
    <property type="match status" value="1"/>
</dbReference>
<dbReference type="PANTHER" id="PTHR30146">
    <property type="entry name" value="LACI-RELATED TRANSCRIPTIONAL REPRESSOR"/>
    <property type="match status" value="1"/>
</dbReference>
<dbReference type="InterPro" id="IPR000843">
    <property type="entry name" value="HTH_LacI"/>
</dbReference>
<proteinExistence type="predicted"/>
<dbReference type="Pfam" id="PF13377">
    <property type="entry name" value="Peripla_BP_3"/>
    <property type="match status" value="1"/>
</dbReference>
<evidence type="ECO:0000259" key="5">
    <source>
        <dbReference type="PROSITE" id="PS50943"/>
    </source>
</evidence>
<dbReference type="Gene3D" id="3.40.50.2300">
    <property type="match status" value="2"/>
</dbReference>
<comment type="caution">
    <text evidence="6">The sequence shown here is derived from an EMBL/GenBank/DDBJ whole genome shotgun (WGS) entry which is preliminary data.</text>
</comment>
<dbReference type="SUPFAM" id="SSF47413">
    <property type="entry name" value="lambda repressor-like DNA-binding domains"/>
    <property type="match status" value="1"/>
</dbReference>
<dbReference type="EMBL" id="BMDW01000005">
    <property type="protein sequence ID" value="GGA43147.1"/>
    <property type="molecule type" value="Genomic_DNA"/>
</dbReference>
<dbReference type="InterPro" id="IPR001387">
    <property type="entry name" value="Cro/C1-type_HTH"/>
</dbReference>
<dbReference type="CDD" id="cd01392">
    <property type="entry name" value="HTH_LacI"/>
    <property type="match status" value="1"/>
</dbReference>
<dbReference type="Gene3D" id="1.10.260.40">
    <property type="entry name" value="lambda repressor-like DNA-binding domains"/>
    <property type="match status" value="1"/>
</dbReference>
<dbReference type="RefSeq" id="WP_188445941.1">
    <property type="nucleotide sequence ID" value="NZ_BMDW01000005.1"/>
</dbReference>
<dbReference type="InterPro" id="IPR028082">
    <property type="entry name" value="Peripla_BP_I"/>
</dbReference>
<evidence type="ECO:0000256" key="2">
    <source>
        <dbReference type="ARBA" id="ARBA00023125"/>
    </source>
</evidence>
<dbReference type="PANTHER" id="PTHR30146:SF153">
    <property type="entry name" value="LACTOSE OPERON REPRESSOR"/>
    <property type="match status" value="1"/>
</dbReference>
<gene>
    <name evidence="6" type="ORF">GCM10011395_11790</name>
</gene>
<dbReference type="PROSITE" id="PS50943">
    <property type="entry name" value="HTH_CROC1"/>
    <property type="match status" value="1"/>
</dbReference>
<feature type="domain" description="HTH cro/C1-type" evidence="5">
    <location>
        <begin position="6"/>
        <end position="29"/>
    </location>
</feature>
<dbReference type="InterPro" id="IPR010982">
    <property type="entry name" value="Lambda_DNA-bd_dom_sf"/>
</dbReference>
<sequence length="350" mass="36936">MAKGSGLTIEDVALAAGVSRQTVSRVLNNGPSVRPVVRERILAAIEDLGYVPSLAARRMGSGKSFLILAINDRARTIENWTAGRGNDWVDQMLHGGMLTCEALGYHLLFELVDTQPALAIKALDGALSSLRPDGVILTPPHSENPELAALLTKRGIPFGRMGSSSRHDDGINVFMSDHAAAVAAVEHLVALDHRRIAFISGSAQYAVSDARERGYVDGLAAAGLSVADGYIQHGDFSFASGAQAMERILALRDLPSAVIVSNDEMAFAVLHVAANAGIAVPGALSVVSFDDTPGVRFSMPPLTAIRQPISALAAALCTKLIRAHGGDDLNGDYVLPFELIERQSTARCPA</sequence>
<organism evidence="6 7">
    <name type="scientific">Sphingomonas psychrolutea</name>
    <dbReference type="NCBI Taxonomy" id="1259676"/>
    <lineage>
        <taxon>Bacteria</taxon>
        <taxon>Pseudomonadati</taxon>
        <taxon>Pseudomonadota</taxon>
        <taxon>Alphaproteobacteria</taxon>
        <taxon>Sphingomonadales</taxon>
        <taxon>Sphingomonadaceae</taxon>
        <taxon>Sphingomonas</taxon>
    </lineage>
</organism>
<keyword evidence="2" id="KW-0238">DNA-binding</keyword>
<dbReference type="PROSITE" id="PS00356">
    <property type="entry name" value="HTH_LACI_1"/>
    <property type="match status" value="1"/>
</dbReference>
<reference evidence="7" key="1">
    <citation type="journal article" date="2019" name="Int. J. Syst. Evol. Microbiol.">
        <title>The Global Catalogue of Microorganisms (GCM) 10K type strain sequencing project: providing services to taxonomists for standard genome sequencing and annotation.</title>
        <authorList>
            <consortium name="The Broad Institute Genomics Platform"/>
            <consortium name="The Broad Institute Genome Sequencing Center for Infectious Disease"/>
            <person name="Wu L."/>
            <person name="Ma J."/>
        </authorList>
    </citation>
    <scope>NUCLEOTIDE SEQUENCE [LARGE SCALE GENOMIC DNA]</scope>
    <source>
        <strain evidence="7">CGMCC 1.10106</strain>
    </source>
</reference>
<evidence type="ECO:0000256" key="1">
    <source>
        <dbReference type="ARBA" id="ARBA00023015"/>
    </source>
</evidence>